<evidence type="ECO:0000313" key="3">
    <source>
        <dbReference type="EMBL" id="GAA1952903.1"/>
    </source>
</evidence>
<dbReference type="PANTHER" id="PTHR24220:SF689">
    <property type="entry name" value="LIPOPROTEIN-RELEASING SYSTEM ATP-BINDING PROTEIN LOLD"/>
    <property type="match status" value="1"/>
</dbReference>
<dbReference type="SUPFAM" id="SSF52540">
    <property type="entry name" value="P-loop containing nucleoside triphosphate hydrolases"/>
    <property type="match status" value="1"/>
</dbReference>
<accession>A0ABN2QLL3</accession>
<evidence type="ECO:0000259" key="2">
    <source>
        <dbReference type="PROSITE" id="PS50893"/>
    </source>
</evidence>
<dbReference type="EMBL" id="BAAAQM010000002">
    <property type="protein sequence ID" value="GAA1952903.1"/>
    <property type="molecule type" value="Genomic_DNA"/>
</dbReference>
<dbReference type="PANTHER" id="PTHR24220">
    <property type="entry name" value="IMPORT ATP-BINDING PROTEIN"/>
    <property type="match status" value="1"/>
</dbReference>
<name>A0ABN2QLL3_9ACTN</name>
<proteinExistence type="inferred from homology"/>
<feature type="domain" description="ABC transporter" evidence="2">
    <location>
        <begin position="3"/>
        <end position="237"/>
    </location>
</feature>
<comment type="similarity">
    <text evidence="1">Belongs to the ABC transporter superfamily.</text>
</comment>
<dbReference type="PROSITE" id="PS50893">
    <property type="entry name" value="ABC_TRANSPORTER_2"/>
    <property type="match status" value="1"/>
</dbReference>
<organism evidence="3 4">
    <name type="scientific">Catenulispora subtropica</name>
    <dbReference type="NCBI Taxonomy" id="450798"/>
    <lineage>
        <taxon>Bacteria</taxon>
        <taxon>Bacillati</taxon>
        <taxon>Actinomycetota</taxon>
        <taxon>Actinomycetes</taxon>
        <taxon>Catenulisporales</taxon>
        <taxon>Catenulisporaceae</taxon>
        <taxon>Catenulispora</taxon>
    </lineage>
</organism>
<dbReference type="InterPro" id="IPR027417">
    <property type="entry name" value="P-loop_NTPase"/>
</dbReference>
<keyword evidence="4" id="KW-1185">Reference proteome</keyword>
<sequence>MLVSIPSDNPILLARDFGPDEVCLAVGEGEIVALSAACDEVFLRALSGADPAWPGGLWLKGEPLHTLRPAARLRFAHAQCAVAPRVGKLLPELTVAENTALPLLLTGLGRQEARRRALRWLERLDVIACADLRIADLTLAEMRRVALARALVLDPAILLAEDPTEGLNAAERFHLLRILRAACGTHGLTIVVASDDTDVVGWADRRIAVKVKGAVADAEVGAPVAEPAADPVVDPIVEPVADPIVEPVVEPVPLFGHTARGLPHRIGRHARGEHRFTPVGSGSERGR</sequence>
<evidence type="ECO:0000313" key="4">
    <source>
        <dbReference type="Proteomes" id="UP001499854"/>
    </source>
</evidence>
<comment type="caution">
    <text evidence="3">The sequence shown here is derived from an EMBL/GenBank/DDBJ whole genome shotgun (WGS) entry which is preliminary data.</text>
</comment>
<dbReference type="InterPro" id="IPR015854">
    <property type="entry name" value="ABC_transpr_LolD-like"/>
</dbReference>
<dbReference type="InterPro" id="IPR003439">
    <property type="entry name" value="ABC_transporter-like_ATP-bd"/>
</dbReference>
<protein>
    <recommendedName>
        <fullName evidence="2">ABC transporter domain-containing protein</fullName>
    </recommendedName>
</protein>
<reference evidence="3 4" key="1">
    <citation type="journal article" date="2019" name="Int. J. Syst. Evol. Microbiol.">
        <title>The Global Catalogue of Microorganisms (GCM) 10K type strain sequencing project: providing services to taxonomists for standard genome sequencing and annotation.</title>
        <authorList>
            <consortium name="The Broad Institute Genomics Platform"/>
            <consortium name="The Broad Institute Genome Sequencing Center for Infectious Disease"/>
            <person name="Wu L."/>
            <person name="Ma J."/>
        </authorList>
    </citation>
    <scope>NUCLEOTIDE SEQUENCE [LARGE SCALE GENOMIC DNA]</scope>
    <source>
        <strain evidence="3 4">JCM 16013</strain>
    </source>
</reference>
<dbReference type="Proteomes" id="UP001499854">
    <property type="component" value="Unassembled WGS sequence"/>
</dbReference>
<dbReference type="Pfam" id="PF00005">
    <property type="entry name" value="ABC_tran"/>
    <property type="match status" value="1"/>
</dbReference>
<evidence type="ECO:0000256" key="1">
    <source>
        <dbReference type="ARBA" id="ARBA00005417"/>
    </source>
</evidence>
<gene>
    <name evidence="3" type="ORF">GCM10009838_05110</name>
</gene>
<dbReference type="Gene3D" id="3.40.50.300">
    <property type="entry name" value="P-loop containing nucleotide triphosphate hydrolases"/>
    <property type="match status" value="1"/>
</dbReference>